<organism evidence="3 4">
    <name type="scientific">Sinorhizobium medicae</name>
    <dbReference type="NCBI Taxonomy" id="110321"/>
    <lineage>
        <taxon>Bacteria</taxon>
        <taxon>Pseudomonadati</taxon>
        <taxon>Pseudomonadota</taxon>
        <taxon>Alphaproteobacteria</taxon>
        <taxon>Hyphomicrobiales</taxon>
        <taxon>Rhizobiaceae</taxon>
        <taxon>Sinorhizobium/Ensifer group</taxon>
        <taxon>Sinorhizobium</taxon>
    </lineage>
</organism>
<dbReference type="Pfam" id="PF20026">
    <property type="entry name" value="DUF6434"/>
    <property type="match status" value="1"/>
</dbReference>
<accession>A0ABX4TAC6</accession>
<dbReference type="EMBL" id="NBUC01000191">
    <property type="protein sequence ID" value="PLT91079.1"/>
    <property type="molecule type" value="Genomic_DNA"/>
</dbReference>
<evidence type="ECO:0000256" key="1">
    <source>
        <dbReference type="SAM" id="MobiDB-lite"/>
    </source>
</evidence>
<evidence type="ECO:0000313" key="3">
    <source>
        <dbReference type="EMBL" id="PLT91079.1"/>
    </source>
</evidence>
<feature type="region of interest" description="Disordered" evidence="1">
    <location>
        <begin position="51"/>
        <end position="74"/>
    </location>
</feature>
<feature type="domain" description="DUF6434" evidence="2">
    <location>
        <begin position="68"/>
        <end position="123"/>
    </location>
</feature>
<proteinExistence type="predicted"/>
<dbReference type="InterPro" id="IPR045492">
    <property type="entry name" value="DUF6434"/>
</dbReference>
<evidence type="ECO:0000313" key="4">
    <source>
        <dbReference type="Proteomes" id="UP001190825"/>
    </source>
</evidence>
<evidence type="ECO:0000259" key="2">
    <source>
        <dbReference type="Pfam" id="PF20026"/>
    </source>
</evidence>
<reference evidence="3 4" key="1">
    <citation type="journal article" date="2018" name="FEMS Microbiol. Ecol.">
        <title>Co-invading symbiotic mutualists of Medicago polymorpha retain high ancestral diversity and contain diverse accessory genomes.</title>
        <authorList>
            <person name="Porter S.S."/>
            <person name="Faber-Hammond J.J."/>
            <person name="Friesen M.L."/>
        </authorList>
    </citation>
    <scope>NUCLEOTIDE SEQUENCE [LARGE SCALE GENOMIC DNA]</scope>
    <source>
        <strain evidence="3 4">Str16</strain>
    </source>
</reference>
<dbReference type="Pfam" id="PF18953">
    <property type="entry name" value="SAP_new25"/>
    <property type="match status" value="1"/>
</dbReference>
<comment type="caution">
    <text evidence="3">The sequence shown here is derived from an EMBL/GenBank/DDBJ whole genome shotgun (WGS) entry which is preliminary data.</text>
</comment>
<name>A0ABX4TAC6_9HYPH</name>
<dbReference type="Proteomes" id="UP001190825">
    <property type="component" value="Unassembled WGS sequence"/>
</dbReference>
<gene>
    <name evidence="3" type="ORF">BMJ33_35845</name>
</gene>
<dbReference type="RefSeq" id="WP_018210696.1">
    <property type="nucleotide sequence ID" value="NZ_CP140892.1"/>
</dbReference>
<sequence>MLHPGMSTEDFRRYYWLKAELQTFARQLGVSTGGYKPVLAARIERRLLGKPALAEPKPASTKQRDSDNPLTRETPVVNFTSDAKTRAFFKSQIGPEFHFTYRMNQYRLAHKDLTYGDLVDAWIAERDKRRNPDYVPPIASHGKYNRFIRAFFADPANRGKSIKEAAAAWNVVKTTAGEQVYVPSRNKGGRS</sequence>
<protein>
    <recommendedName>
        <fullName evidence="2">DUF6434 domain-containing protein</fullName>
    </recommendedName>
</protein>
<keyword evidence="4" id="KW-1185">Reference proteome</keyword>